<dbReference type="EMBL" id="BSUJ01000001">
    <property type="protein sequence ID" value="GMA21228.1"/>
    <property type="molecule type" value="Genomic_DNA"/>
</dbReference>
<dbReference type="Proteomes" id="UP001157109">
    <property type="component" value="Unassembled WGS sequence"/>
</dbReference>
<organism evidence="1 2">
    <name type="scientific">Arsenicicoccus piscis</name>
    <dbReference type="NCBI Taxonomy" id="673954"/>
    <lineage>
        <taxon>Bacteria</taxon>
        <taxon>Bacillati</taxon>
        <taxon>Actinomycetota</taxon>
        <taxon>Actinomycetes</taxon>
        <taxon>Micrococcales</taxon>
        <taxon>Intrasporangiaceae</taxon>
        <taxon>Arsenicicoccus</taxon>
    </lineage>
</organism>
<evidence type="ECO:0000313" key="2">
    <source>
        <dbReference type="Proteomes" id="UP001157109"/>
    </source>
</evidence>
<evidence type="ECO:0000313" key="1">
    <source>
        <dbReference type="EMBL" id="GMA21228.1"/>
    </source>
</evidence>
<proteinExistence type="predicted"/>
<comment type="caution">
    <text evidence="1">The sequence shown here is derived from an EMBL/GenBank/DDBJ whole genome shotgun (WGS) entry which is preliminary data.</text>
</comment>
<accession>A0ABQ6HTQ4</accession>
<name>A0ABQ6HTQ4_9MICO</name>
<protein>
    <submittedName>
        <fullName evidence="1">Polyketide cyclase</fullName>
    </submittedName>
</protein>
<dbReference type="Pfam" id="PF10604">
    <property type="entry name" value="Polyketide_cyc2"/>
    <property type="match status" value="1"/>
</dbReference>
<dbReference type="SUPFAM" id="SSF55961">
    <property type="entry name" value="Bet v1-like"/>
    <property type="match status" value="1"/>
</dbReference>
<dbReference type="InterPro" id="IPR023393">
    <property type="entry name" value="START-like_dom_sf"/>
</dbReference>
<sequence>MPCDPADPRPAAARGPHFVFRHSWTVPADPSATFAALADLAHYPRWWPQVRAVASISADDAHVLIRSAAPVTLELDMHREVVDERSGVLATVLDGDLVGWARFTLHPDGPGRTRARYDQEVILAKAPLSHAPAFLHPLMRLNHAWMMRSGERGLARALRG</sequence>
<reference evidence="2" key="1">
    <citation type="journal article" date="2019" name="Int. J. Syst. Evol. Microbiol.">
        <title>The Global Catalogue of Microorganisms (GCM) 10K type strain sequencing project: providing services to taxonomists for standard genome sequencing and annotation.</title>
        <authorList>
            <consortium name="The Broad Institute Genomics Platform"/>
            <consortium name="The Broad Institute Genome Sequencing Center for Infectious Disease"/>
            <person name="Wu L."/>
            <person name="Ma J."/>
        </authorList>
    </citation>
    <scope>NUCLEOTIDE SEQUENCE [LARGE SCALE GENOMIC DNA]</scope>
    <source>
        <strain evidence="2">NBRC 105830</strain>
    </source>
</reference>
<gene>
    <name evidence="1" type="ORF">GCM10025862_32490</name>
</gene>
<keyword evidence="2" id="KW-1185">Reference proteome</keyword>
<dbReference type="InterPro" id="IPR019587">
    <property type="entry name" value="Polyketide_cyclase/dehydratase"/>
</dbReference>
<dbReference type="Gene3D" id="3.30.530.20">
    <property type="match status" value="1"/>
</dbReference>